<dbReference type="Gene3D" id="3.40.50.300">
    <property type="entry name" value="P-loop containing nucleotide triphosphate hydrolases"/>
    <property type="match status" value="1"/>
</dbReference>
<dbReference type="Proteomes" id="UP000006228">
    <property type="component" value="Unassembled WGS sequence"/>
</dbReference>
<keyword evidence="3" id="KW-0067">ATP-binding</keyword>
<dbReference type="FunFam" id="3.40.50.300:FF:000398">
    <property type="entry name" value="Type IV pilus assembly ATPase PilB"/>
    <property type="match status" value="1"/>
</dbReference>
<organism evidence="5 6">
    <name type="scientific">Vibrio sinaloensis DSM 21326</name>
    <dbReference type="NCBI Taxonomy" id="945550"/>
    <lineage>
        <taxon>Bacteria</taxon>
        <taxon>Pseudomonadati</taxon>
        <taxon>Pseudomonadota</taxon>
        <taxon>Gammaproteobacteria</taxon>
        <taxon>Vibrionales</taxon>
        <taxon>Vibrionaceae</taxon>
        <taxon>Vibrio</taxon>
        <taxon>Vibrio oreintalis group</taxon>
    </lineage>
</organism>
<dbReference type="FunFam" id="3.30.300.160:FF:000002">
    <property type="entry name" value="Type II secretion system protein E"/>
    <property type="match status" value="1"/>
</dbReference>
<reference evidence="5 6" key="1">
    <citation type="journal article" date="2012" name="Int. J. Syst. Evol. Microbiol.">
        <title>Vibrio caribbeanicus sp. nov., isolated from the marine sponge Scleritoderma cyanea.</title>
        <authorList>
            <person name="Hoffmann M."/>
            <person name="Monday S.R."/>
            <person name="Allard M.W."/>
            <person name="Strain E.A."/>
            <person name="Whittaker P."/>
            <person name="Naum M."/>
            <person name="McCarthy P.J."/>
            <person name="Lopez J.V."/>
            <person name="Fischer M."/>
            <person name="Brown E.W."/>
        </authorList>
    </citation>
    <scope>NUCLEOTIDE SEQUENCE [LARGE SCALE GENOMIC DNA]</scope>
    <source>
        <strain evidence="6">DSMZ 21326</strain>
    </source>
</reference>
<dbReference type="PANTHER" id="PTHR30258">
    <property type="entry name" value="TYPE II SECRETION SYSTEM PROTEIN GSPE-RELATED"/>
    <property type="match status" value="1"/>
</dbReference>
<dbReference type="InterPro" id="IPR007831">
    <property type="entry name" value="T2SS_GspE_N"/>
</dbReference>
<dbReference type="Gene3D" id="3.30.300.160">
    <property type="entry name" value="Type II secretion system, protein E, N-terminal domain"/>
    <property type="match status" value="1"/>
</dbReference>
<dbReference type="GO" id="GO:0005886">
    <property type="term" value="C:plasma membrane"/>
    <property type="evidence" value="ECO:0007669"/>
    <property type="project" value="TreeGrafter"/>
</dbReference>
<name>E8M2G3_PHOS4</name>
<dbReference type="InterPro" id="IPR037257">
    <property type="entry name" value="T2SS_E_N_sf"/>
</dbReference>
<comment type="similarity">
    <text evidence="1">Belongs to the GSP E family.</text>
</comment>
<protein>
    <submittedName>
        <fullName evidence="5">MSHA biogenesis protein MshE</fullName>
    </submittedName>
</protein>
<feature type="domain" description="Bacterial type II secretion system protein E" evidence="4">
    <location>
        <begin position="381"/>
        <end position="395"/>
    </location>
</feature>
<dbReference type="SUPFAM" id="SSF160246">
    <property type="entry name" value="EspE N-terminal domain-like"/>
    <property type="match status" value="1"/>
</dbReference>
<comment type="caution">
    <text evidence="5">The sequence shown here is derived from an EMBL/GenBank/DDBJ whole genome shotgun (WGS) entry which is preliminary data.</text>
</comment>
<gene>
    <name evidence="5" type="ORF">VISI1226_19444</name>
</gene>
<keyword evidence="2" id="KW-0547">Nucleotide-binding</keyword>
<dbReference type="RefSeq" id="WP_008073700.1">
    <property type="nucleotide sequence ID" value="NZ_AEVT01000016.1"/>
</dbReference>
<evidence type="ECO:0000259" key="4">
    <source>
        <dbReference type="PROSITE" id="PS00662"/>
    </source>
</evidence>
<dbReference type="eggNOG" id="COG2804">
    <property type="taxonomic scope" value="Bacteria"/>
</dbReference>
<evidence type="ECO:0000256" key="1">
    <source>
        <dbReference type="ARBA" id="ARBA00006611"/>
    </source>
</evidence>
<evidence type="ECO:0000256" key="2">
    <source>
        <dbReference type="ARBA" id="ARBA00022741"/>
    </source>
</evidence>
<evidence type="ECO:0000256" key="3">
    <source>
        <dbReference type="ARBA" id="ARBA00022840"/>
    </source>
</evidence>
<evidence type="ECO:0000313" key="5">
    <source>
        <dbReference type="EMBL" id="EGA71790.1"/>
    </source>
</evidence>
<dbReference type="GO" id="GO:0005524">
    <property type="term" value="F:ATP binding"/>
    <property type="evidence" value="ECO:0007669"/>
    <property type="project" value="UniProtKB-KW"/>
</dbReference>
<dbReference type="InterPro" id="IPR001482">
    <property type="entry name" value="T2SS/T4SS_dom"/>
</dbReference>
<dbReference type="Gene3D" id="3.30.450.90">
    <property type="match status" value="1"/>
</dbReference>
<dbReference type="Pfam" id="PF05157">
    <property type="entry name" value="MshEN"/>
    <property type="match status" value="1"/>
</dbReference>
<proteinExistence type="inferred from homology"/>
<evidence type="ECO:0000313" key="6">
    <source>
        <dbReference type="Proteomes" id="UP000006228"/>
    </source>
</evidence>
<dbReference type="EMBL" id="AEVT01000016">
    <property type="protein sequence ID" value="EGA71790.1"/>
    <property type="molecule type" value="Genomic_DNA"/>
</dbReference>
<dbReference type="AlphaFoldDB" id="E8M2G3"/>
<dbReference type="InterPro" id="IPR027417">
    <property type="entry name" value="P-loop_NTPase"/>
</dbReference>
<dbReference type="PROSITE" id="PS00662">
    <property type="entry name" value="T2SP_E"/>
    <property type="match status" value="1"/>
</dbReference>
<dbReference type="GeneID" id="95567856"/>
<dbReference type="CDD" id="cd01129">
    <property type="entry name" value="PulE-GspE-like"/>
    <property type="match status" value="1"/>
</dbReference>
<dbReference type="OrthoDB" id="9804785at2"/>
<dbReference type="GO" id="GO:0016887">
    <property type="term" value="F:ATP hydrolysis activity"/>
    <property type="evidence" value="ECO:0007669"/>
    <property type="project" value="TreeGrafter"/>
</dbReference>
<dbReference type="FunFam" id="3.30.450.90:FF:000001">
    <property type="entry name" value="Type II secretion system ATPase GspE"/>
    <property type="match status" value="1"/>
</dbReference>
<dbReference type="Pfam" id="PF00437">
    <property type="entry name" value="T2SSE"/>
    <property type="match status" value="1"/>
</dbReference>
<dbReference type="SUPFAM" id="SSF52540">
    <property type="entry name" value="P-loop containing nucleoside triphosphate hydrolases"/>
    <property type="match status" value="1"/>
</dbReference>
<dbReference type="PANTHER" id="PTHR30258:SF29">
    <property type="entry name" value="MSHA PILUS ASSEMBLY ATPASE MSHE"/>
    <property type="match status" value="1"/>
</dbReference>
<sequence>MRIKLRKRLGDLLVEEGIITEQQVEQALAAQKSTGRKLGAALIELGFLTEHQMLSFLSQQLDIPLIDLSRADVDVDAVQLLPEVHARRLRALVIGRQHDTLRVAMSDPADLFAQEALLGQLPQYGIEFVVAPEKQLVDGFDRYYRRTKEIASFAEQLQAEHQVVEAFDFNIEGEDSDEVTVVKLINSLFEDAIQIGASDIHIEPDANVLRLRQRIDGVLHETLLNEVNIAPALVLRLKLMANLDISEKRLPQDGRFNIKAKGQSVDIRMSTMPVQYGESVVMRLLNQSSGVRKLDESGIPQHLLERLRRQLKRPHGMILVTGPTGSGKTTTLYGALSELNTPGKKIITAEDPVEYRLPRVNQVQVNPKIDLDFSTVLRTFLRQDPDIILIGEMRDKETVEIGLRAALTGHLVLSTLHTNDAVDSALRMMDMGAPGYLVASAVRAVVAQRLVRKVCPDCKTEDTVDEARRQWLAQRFPNQVESAFVKGRGCQNCNLTGYRGRIGVFEMLELEQDMMDMLRANDAVGFAQVARQSSSYKPLLASAMELAMSGVVSLDEVMSLGEGDSSGVVQAIYL</sequence>
<accession>E8M2G3</accession>